<sequence>MSNRSCLAENNCPSSFFQDHTSLFALNSTIFNLLCHVIYSTNSNFHQFFH</sequence>
<evidence type="ECO:0000313" key="2">
    <source>
        <dbReference type="Proteomes" id="UP000215914"/>
    </source>
</evidence>
<protein>
    <submittedName>
        <fullName evidence="1">Uncharacterized protein</fullName>
    </submittedName>
</protein>
<dbReference type="EMBL" id="MNCJ02000325">
    <property type="protein sequence ID" value="KAF5786471.1"/>
    <property type="molecule type" value="Genomic_DNA"/>
</dbReference>
<comment type="caution">
    <text evidence="1">The sequence shown here is derived from an EMBL/GenBank/DDBJ whole genome shotgun (WGS) entry which is preliminary data.</text>
</comment>
<name>A0A9K3N3Y2_HELAN</name>
<organism evidence="1 2">
    <name type="scientific">Helianthus annuus</name>
    <name type="common">Common sunflower</name>
    <dbReference type="NCBI Taxonomy" id="4232"/>
    <lineage>
        <taxon>Eukaryota</taxon>
        <taxon>Viridiplantae</taxon>
        <taxon>Streptophyta</taxon>
        <taxon>Embryophyta</taxon>
        <taxon>Tracheophyta</taxon>
        <taxon>Spermatophyta</taxon>
        <taxon>Magnoliopsida</taxon>
        <taxon>eudicotyledons</taxon>
        <taxon>Gunneridae</taxon>
        <taxon>Pentapetalae</taxon>
        <taxon>asterids</taxon>
        <taxon>campanulids</taxon>
        <taxon>Asterales</taxon>
        <taxon>Asteraceae</taxon>
        <taxon>Asteroideae</taxon>
        <taxon>Heliantheae alliance</taxon>
        <taxon>Heliantheae</taxon>
        <taxon>Helianthus</taxon>
    </lineage>
</organism>
<dbReference type="Proteomes" id="UP000215914">
    <property type="component" value="Unassembled WGS sequence"/>
</dbReference>
<accession>A0A9K3N3Y2</accession>
<dbReference type="Gramene" id="mRNA:HanXRQr2_Chr10g0441321">
    <property type="protein sequence ID" value="CDS:HanXRQr2_Chr10g0441321.1"/>
    <property type="gene ID" value="HanXRQr2_Chr10g0441321"/>
</dbReference>
<dbReference type="AlphaFoldDB" id="A0A9K3N3Y2"/>
<evidence type="ECO:0000313" key="1">
    <source>
        <dbReference type="EMBL" id="KAF5786471.1"/>
    </source>
</evidence>
<keyword evidence="2" id="KW-1185">Reference proteome</keyword>
<reference evidence="1" key="2">
    <citation type="submission" date="2020-06" db="EMBL/GenBank/DDBJ databases">
        <title>Helianthus annuus Genome sequencing and assembly Release 2.</title>
        <authorList>
            <person name="Gouzy J."/>
            <person name="Langlade N."/>
            <person name="Munos S."/>
        </authorList>
    </citation>
    <scope>NUCLEOTIDE SEQUENCE</scope>
    <source>
        <tissue evidence="1">Leaves</tissue>
    </source>
</reference>
<gene>
    <name evidence="1" type="ORF">HanXRQr2_Chr10g0441321</name>
</gene>
<proteinExistence type="predicted"/>
<reference evidence="1" key="1">
    <citation type="journal article" date="2017" name="Nature">
        <title>The sunflower genome provides insights into oil metabolism, flowering and Asterid evolution.</title>
        <authorList>
            <person name="Badouin H."/>
            <person name="Gouzy J."/>
            <person name="Grassa C.J."/>
            <person name="Murat F."/>
            <person name="Staton S.E."/>
            <person name="Cottret L."/>
            <person name="Lelandais-Briere C."/>
            <person name="Owens G.L."/>
            <person name="Carrere S."/>
            <person name="Mayjonade B."/>
            <person name="Legrand L."/>
            <person name="Gill N."/>
            <person name="Kane N.C."/>
            <person name="Bowers J.E."/>
            <person name="Hubner S."/>
            <person name="Bellec A."/>
            <person name="Berard A."/>
            <person name="Berges H."/>
            <person name="Blanchet N."/>
            <person name="Boniface M.C."/>
            <person name="Brunel D."/>
            <person name="Catrice O."/>
            <person name="Chaidir N."/>
            <person name="Claudel C."/>
            <person name="Donnadieu C."/>
            <person name="Faraut T."/>
            <person name="Fievet G."/>
            <person name="Helmstetter N."/>
            <person name="King M."/>
            <person name="Knapp S.J."/>
            <person name="Lai Z."/>
            <person name="Le Paslier M.C."/>
            <person name="Lippi Y."/>
            <person name="Lorenzon L."/>
            <person name="Mandel J.R."/>
            <person name="Marage G."/>
            <person name="Marchand G."/>
            <person name="Marquand E."/>
            <person name="Bret-Mestries E."/>
            <person name="Morien E."/>
            <person name="Nambeesan S."/>
            <person name="Nguyen T."/>
            <person name="Pegot-Espagnet P."/>
            <person name="Pouilly N."/>
            <person name="Raftis F."/>
            <person name="Sallet E."/>
            <person name="Schiex T."/>
            <person name="Thomas J."/>
            <person name="Vandecasteele C."/>
            <person name="Vares D."/>
            <person name="Vear F."/>
            <person name="Vautrin S."/>
            <person name="Crespi M."/>
            <person name="Mangin B."/>
            <person name="Burke J.M."/>
            <person name="Salse J."/>
            <person name="Munos S."/>
            <person name="Vincourt P."/>
            <person name="Rieseberg L.H."/>
            <person name="Langlade N.B."/>
        </authorList>
    </citation>
    <scope>NUCLEOTIDE SEQUENCE</scope>
    <source>
        <tissue evidence="1">Leaves</tissue>
    </source>
</reference>